<keyword evidence="2" id="KW-1185">Reference proteome</keyword>
<dbReference type="AlphaFoldDB" id="A0AAV4W5G0"/>
<accession>A0AAV4W5G0</accession>
<reference evidence="1 2" key="1">
    <citation type="submission" date="2021-06" db="EMBL/GenBank/DDBJ databases">
        <title>Caerostris extrusa draft genome.</title>
        <authorList>
            <person name="Kono N."/>
            <person name="Arakawa K."/>
        </authorList>
    </citation>
    <scope>NUCLEOTIDE SEQUENCE [LARGE SCALE GENOMIC DNA]</scope>
</reference>
<sequence length="55" mass="6515">MRSKVYVKDDVWCMKPPILFIPNGQLRSGRDKATLHCEEGYTEREMSVFVCEKEY</sequence>
<gene>
    <name evidence="1" type="ORF">CEXT_101011</name>
</gene>
<evidence type="ECO:0008006" key="3">
    <source>
        <dbReference type="Google" id="ProtNLM"/>
    </source>
</evidence>
<protein>
    <recommendedName>
        <fullName evidence="3">Sushi domain-containing protein</fullName>
    </recommendedName>
</protein>
<name>A0AAV4W5G0_CAEEX</name>
<feature type="non-terminal residue" evidence="1">
    <location>
        <position position="55"/>
    </location>
</feature>
<proteinExistence type="predicted"/>
<organism evidence="1 2">
    <name type="scientific">Caerostris extrusa</name>
    <name type="common">Bark spider</name>
    <name type="synonym">Caerostris bankana</name>
    <dbReference type="NCBI Taxonomy" id="172846"/>
    <lineage>
        <taxon>Eukaryota</taxon>
        <taxon>Metazoa</taxon>
        <taxon>Ecdysozoa</taxon>
        <taxon>Arthropoda</taxon>
        <taxon>Chelicerata</taxon>
        <taxon>Arachnida</taxon>
        <taxon>Araneae</taxon>
        <taxon>Araneomorphae</taxon>
        <taxon>Entelegynae</taxon>
        <taxon>Araneoidea</taxon>
        <taxon>Araneidae</taxon>
        <taxon>Caerostris</taxon>
    </lineage>
</organism>
<evidence type="ECO:0000313" key="1">
    <source>
        <dbReference type="EMBL" id="GIY77726.1"/>
    </source>
</evidence>
<dbReference type="EMBL" id="BPLR01015670">
    <property type="protein sequence ID" value="GIY77726.1"/>
    <property type="molecule type" value="Genomic_DNA"/>
</dbReference>
<evidence type="ECO:0000313" key="2">
    <source>
        <dbReference type="Proteomes" id="UP001054945"/>
    </source>
</evidence>
<comment type="caution">
    <text evidence="1">The sequence shown here is derived from an EMBL/GenBank/DDBJ whole genome shotgun (WGS) entry which is preliminary data.</text>
</comment>
<dbReference type="Proteomes" id="UP001054945">
    <property type="component" value="Unassembled WGS sequence"/>
</dbReference>